<gene>
    <name evidence="1" type="ORF">DRH29_00515</name>
</gene>
<proteinExistence type="predicted"/>
<accession>A0A420ZE30</accession>
<organism evidence="1 2">
    <name type="scientific">candidate division Kazan bacterium</name>
    <dbReference type="NCBI Taxonomy" id="2202143"/>
    <lineage>
        <taxon>Bacteria</taxon>
        <taxon>Bacteria division Kazan-3B-28</taxon>
    </lineage>
</organism>
<comment type="caution">
    <text evidence="1">The sequence shown here is derived from an EMBL/GenBank/DDBJ whole genome shotgun (WGS) entry which is preliminary data.</text>
</comment>
<dbReference type="EMBL" id="QMNG01000001">
    <property type="protein sequence ID" value="RLC37884.1"/>
    <property type="molecule type" value="Genomic_DNA"/>
</dbReference>
<sequence>MKRVCLVLLLLMDLLFISGSWVESGYEWTENDRMAVENLHKVQLAIERYAMYNPSGEYPPDLQILVEEGYLDGYEWPHNPYAKGNPGVFLRMHQVEIGNFMPGGIIYYPFEVPGFKGLSAYNLSVYGATPDSGRDYLLGLITYGDLKVKLEGGLILLSSYPEPRGCF</sequence>
<evidence type="ECO:0000313" key="2">
    <source>
        <dbReference type="Proteomes" id="UP000281261"/>
    </source>
</evidence>
<evidence type="ECO:0000313" key="1">
    <source>
        <dbReference type="EMBL" id="RLC37884.1"/>
    </source>
</evidence>
<reference evidence="1 2" key="1">
    <citation type="submission" date="2018-06" db="EMBL/GenBank/DDBJ databases">
        <title>Extensive metabolic versatility and redundancy in microbially diverse, dynamic hydrothermal sediments.</title>
        <authorList>
            <person name="Dombrowski N."/>
            <person name="Teske A."/>
            <person name="Baker B.J."/>
        </authorList>
    </citation>
    <scope>NUCLEOTIDE SEQUENCE [LARGE SCALE GENOMIC DNA]</scope>
    <source>
        <strain evidence="1">B79_G16</strain>
    </source>
</reference>
<dbReference type="AlphaFoldDB" id="A0A420ZE30"/>
<dbReference type="Proteomes" id="UP000281261">
    <property type="component" value="Unassembled WGS sequence"/>
</dbReference>
<name>A0A420ZE30_UNCK3</name>
<protein>
    <submittedName>
        <fullName evidence="1">Uncharacterized protein</fullName>
    </submittedName>
</protein>